<protein>
    <submittedName>
        <fullName evidence="1">Putative toxin-antitoxin system, toxin component</fullName>
    </submittedName>
</protein>
<dbReference type="AlphaFoldDB" id="A0A0E2D788"/>
<dbReference type="EMBL" id="AHNR02000029">
    <property type="protein sequence ID" value="EKR55376.1"/>
    <property type="molecule type" value="Genomic_DNA"/>
</dbReference>
<name>A0A0E2D788_LEPIR</name>
<proteinExistence type="predicted"/>
<evidence type="ECO:0000313" key="2">
    <source>
        <dbReference type="Proteomes" id="UP000001340"/>
    </source>
</evidence>
<organism evidence="1 2">
    <name type="scientific">Leptospira interrogans str. UI 12758</name>
    <dbReference type="NCBI Taxonomy" id="1049938"/>
    <lineage>
        <taxon>Bacteria</taxon>
        <taxon>Pseudomonadati</taxon>
        <taxon>Spirochaetota</taxon>
        <taxon>Spirochaetia</taxon>
        <taxon>Leptospirales</taxon>
        <taxon>Leptospiraceae</taxon>
        <taxon>Leptospira</taxon>
    </lineage>
</organism>
<sequence length="46" mass="5457">MYQNIENVDKPYDFIVATEETIEKYSNFPHLVYFHALKDGIELYAS</sequence>
<evidence type="ECO:0000313" key="1">
    <source>
        <dbReference type="EMBL" id="EKR55376.1"/>
    </source>
</evidence>
<gene>
    <name evidence="1" type="ORF">LEP1GSC105_0969</name>
</gene>
<comment type="caution">
    <text evidence="1">The sequence shown here is derived from an EMBL/GenBank/DDBJ whole genome shotgun (WGS) entry which is preliminary data.</text>
</comment>
<accession>A0A0E2D788</accession>
<dbReference type="Proteomes" id="UP000001340">
    <property type="component" value="Unassembled WGS sequence"/>
</dbReference>
<reference evidence="1 2" key="1">
    <citation type="submission" date="2012-10" db="EMBL/GenBank/DDBJ databases">
        <authorList>
            <person name="Harkins D.M."/>
            <person name="Durkin A.S."/>
            <person name="Brinkac L.M."/>
            <person name="Haft D.H."/>
            <person name="Selengut J.D."/>
            <person name="Sanka R."/>
            <person name="DePew J."/>
            <person name="Purushe J."/>
            <person name="Chanthongthip A."/>
            <person name="Lattana O."/>
            <person name="Phetsouvanh R."/>
            <person name="Newton P.N."/>
            <person name="Vinetz J.M."/>
            <person name="Sutton G.G."/>
            <person name="Nierman W.C."/>
            <person name="Fouts D.E."/>
        </authorList>
    </citation>
    <scope>NUCLEOTIDE SEQUENCE [LARGE SCALE GENOMIC DNA]</scope>
    <source>
        <strain evidence="1 2">UI 12758</strain>
    </source>
</reference>